<sequence length="274" mass="29498">MTAIQAIIMAVLQGVTELFPISSLGHAVILPRLLAWNVDLRAPDWLAYLTVMHLGTAIALLAYFWRDWYAFAVSLIGLRGERSIADRRVLLLVVLATIPAVVIGAGLHKILTEAFGSPAVAAAFLIVNGFLLYFGDLVAGETVGKLDQLNWKGALAVGFAQCFALIPGISRSGSTIVAGVIAGLRHEESARFSFLMGTPIILAANVYEAPKLLREGATLGPMAILSGVVAGIVAYLSVLFLMRYFHKNEFEALRPFAYYCWAAGALFLAIVLFS</sequence>
<keyword evidence="8 14" id="KW-1133">Transmembrane helix</keyword>
<dbReference type="GO" id="GO:0046677">
    <property type="term" value="P:response to antibiotic"/>
    <property type="evidence" value="ECO:0007669"/>
    <property type="project" value="UniProtKB-UniRule"/>
</dbReference>
<dbReference type="RefSeq" id="WP_113887939.1">
    <property type="nucleotide sequence ID" value="NZ_QNRK01000003.1"/>
</dbReference>
<evidence type="ECO:0000256" key="1">
    <source>
        <dbReference type="ARBA" id="ARBA00004651"/>
    </source>
</evidence>
<dbReference type="OrthoDB" id="9808289at2"/>
<dbReference type="EMBL" id="QNRK01000003">
    <property type="protein sequence ID" value="RBP17324.1"/>
    <property type="molecule type" value="Genomic_DNA"/>
</dbReference>
<feature type="transmembrane region" description="Helical" evidence="14">
    <location>
        <begin position="46"/>
        <end position="65"/>
    </location>
</feature>
<keyword evidence="10 14" id="KW-0046">Antibiotic resistance</keyword>
<feature type="transmembrane region" description="Helical" evidence="14">
    <location>
        <begin position="119"/>
        <end position="139"/>
    </location>
</feature>
<dbReference type="GO" id="GO:0050380">
    <property type="term" value="F:undecaprenyl-diphosphatase activity"/>
    <property type="evidence" value="ECO:0007669"/>
    <property type="project" value="UniProtKB-UniRule"/>
</dbReference>
<dbReference type="EC" id="3.6.1.27" evidence="3 14"/>
<accession>A0A366FRL8</accession>
<evidence type="ECO:0000313" key="15">
    <source>
        <dbReference type="EMBL" id="RBP17324.1"/>
    </source>
</evidence>
<evidence type="ECO:0000256" key="7">
    <source>
        <dbReference type="ARBA" id="ARBA00022801"/>
    </source>
</evidence>
<feature type="transmembrane region" description="Helical" evidence="14">
    <location>
        <begin position="89"/>
        <end position="107"/>
    </location>
</feature>
<keyword evidence="16" id="KW-1185">Reference proteome</keyword>
<dbReference type="GO" id="GO:0009252">
    <property type="term" value="P:peptidoglycan biosynthetic process"/>
    <property type="evidence" value="ECO:0007669"/>
    <property type="project" value="UniProtKB-KW"/>
</dbReference>
<evidence type="ECO:0000256" key="14">
    <source>
        <dbReference type="HAMAP-Rule" id="MF_01006"/>
    </source>
</evidence>
<comment type="catalytic activity">
    <reaction evidence="13 14">
        <text>di-trans,octa-cis-undecaprenyl diphosphate + H2O = di-trans,octa-cis-undecaprenyl phosphate + phosphate + H(+)</text>
        <dbReference type="Rhea" id="RHEA:28094"/>
        <dbReference type="ChEBI" id="CHEBI:15377"/>
        <dbReference type="ChEBI" id="CHEBI:15378"/>
        <dbReference type="ChEBI" id="CHEBI:43474"/>
        <dbReference type="ChEBI" id="CHEBI:58405"/>
        <dbReference type="ChEBI" id="CHEBI:60392"/>
        <dbReference type="EC" id="3.6.1.27"/>
    </reaction>
</comment>
<evidence type="ECO:0000256" key="10">
    <source>
        <dbReference type="ARBA" id="ARBA00023251"/>
    </source>
</evidence>
<proteinExistence type="inferred from homology"/>
<keyword evidence="7 14" id="KW-0378">Hydrolase</keyword>
<evidence type="ECO:0000256" key="11">
    <source>
        <dbReference type="ARBA" id="ARBA00032707"/>
    </source>
</evidence>
<evidence type="ECO:0000256" key="4">
    <source>
        <dbReference type="ARBA" id="ARBA00021581"/>
    </source>
</evidence>
<keyword evidence="14" id="KW-0133">Cell shape</keyword>
<dbReference type="HAMAP" id="MF_01006">
    <property type="entry name" value="Undec_diphosphatase"/>
    <property type="match status" value="1"/>
</dbReference>
<keyword evidence="14" id="KW-0961">Cell wall biogenesis/degradation</keyword>
<comment type="caution">
    <text evidence="15">The sequence shown here is derived from an EMBL/GenBank/DDBJ whole genome shotgun (WGS) entry which is preliminary data.</text>
</comment>
<dbReference type="GO" id="GO:0005886">
    <property type="term" value="C:plasma membrane"/>
    <property type="evidence" value="ECO:0007669"/>
    <property type="project" value="UniProtKB-SubCell"/>
</dbReference>
<evidence type="ECO:0000256" key="8">
    <source>
        <dbReference type="ARBA" id="ARBA00022989"/>
    </source>
</evidence>
<keyword evidence="6 14" id="KW-0812">Transmembrane</keyword>
<evidence type="ECO:0000256" key="3">
    <source>
        <dbReference type="ARBA" id="ARBA00012374"/>
    </source>
</evidence>
<dbReference type="Proteomes" id="UP000253529">
    <property type="component" value="Unassembled WGS sequence"/>
</dbReference>
<protein>
    <recommendedName>
        <fullName evidence="4 14">Undecaprenyl-diphosphatase</fullName>
        <ecNumber evidence="3 14">3.6.1.27</ecNumber>
    </recommendedName>
    <alternativeName>
        <fullName evidence="12 14">Bacitracin resistance protein</fullName>
    </alternativeName>
    <alternativeName>
        <fullName evidence="11 14">Undecaprenyl pyrophosphate phosphatase</fullName>
    </alternativeName>
</protein>
<feature type="transmembrane region" description="Helical" evidence="14">
    <location>
        <begin position="219"/>
        <end position="244"/>
    </location>
</feature>
<evidence type="ECO:0000256" key="2">
    <source>
        <dbReference type="ARBA" id="ARBA00010621"/>
    </source>
</evidence>
<comment type="function">
    <text evidence="14">Catalyzes the dephosphorylation of undecaprenyl diphosphate (UPP). Confers resistance to bacitracin.</text>
</comment>
<gene>
    <name evidence="14" type="primary">uppP</name>
    <name evidence="15" type="ORF">DFR50_103211</name>
</gene>
<dbReference type="PANTHER" id="PTHR30622:SF4">
    <property type="entry name" value="UNDECAPRENYL-DIPHOSPHATASE"/>
    <property type="match status" value="1"/>
</dbReference>
<organism evidence="15 16">
    <name type="scientific">Roseiarcus fermentans</name>
    <dbReference type="NCBI Taxonomy" id="1473586"/>
    <lineage>
        <taxon>Bacteria</taxon>
        <taxon>Pseudomonadati</taxon>
        <taxon>Pseudomonadota</taxon>
        <taxon>Alphaproteobacteria</taxon>
        <taxon>Hyphomicrobiales</taxon>
        <taxon>Roseiarcaceae</taxon>
        <taxon>Roseiarcus</taxon>
    </lineage>
</organism>
<dbReference type="GO" id="GO:0071555">
    <property type="term" value="P:cell wall organization"/>
    <property type="evidence" value="ECO:0007669"/>
    <property type="project" value="UniProtKB-KW"/>
</dbReference>
<keyword evidence="5 14" id="KW-1003">Cell membrane</keyword>
<evidence type="ECO:0000256" key="12">
    <source>
        <dbReference type="ARBA" id="ARBA00032932"/>
    </source>
</evidence>
<comment type="subcellular location">
    <subcellularLocation>
        <location evidence="1 14">Cell membrane</location>
        <topology evidence="1 14">Multi-pass membrane protein</topology>
    </subcellularLocation>
</comment>
<feature type="transmembrane region" description="Helical" evidence="14">
    <location>
        <begin position="151"/>
        <end position="170"/>
    </location>
</feature>
<dbReference type="InterPro" id="IPR003824">
    <property type="entry name" value="UppP"/>
</dbReference>
<dbReference type="Pfam" id="PF02673">
    <property type="entry name" value="BacA"/>
    <property type="match status" value="1"/>
</dbReference>
<keyword evidence="9 14" id="KW-0472">Membrane</keyword>
<dbReference type="GO" id="GO:0008360">
    <property type="term" value="P:regulation of cell shape"/>
    <property type="evidence" value="ECO:0007669"/>
    <property type="project" value="UniProtKB-KW"/>
</dbReference>
<comment type="similarity">
    <text evidence="2 14">Belongs to the UppP family.</text>
</comment>
<dbReference type="AlphaFoldDB" id="A0A366FRL8"/>
<evidence type="ECO:0000313" key="16">
    <source>
        <dbReference type="Proteomes" id="UP000253529"/>
    </source>
</evidence>
<evidence type="ECO:0000256" key="5">
    <source>
        <dbReference type="ARBA" id="ARBA00022475"/>
    </source>
</evidence>
<evidence type="ECO:0000256" key="9">
    <source>
        <dbReference type="ARBA" id="ARBA00023136"/>
    </source>
</evidence>
<evidence type="ECO:0000256" key="13">
    <source>
        <dbReference type="ARBA" id="ARBA00047594"/>
    </source>
</evidence>
<comment type="miscellaneous">
    <text evidence="14">Bacitracin is thought to be involved in the inhibition of peptidoglycan synthesis by sequestering undecaprenyl diphosphate, thereby reducing the pool of lipid carrier available.</text>
</comment>
<evidence type="ECO:0000256" key="6">
    <source>
        <dbReference type="ARBA" id="ARBA00022692"/>
    </source>
</evidence>
<feature type="transmembrane region" description="Helical" evidence="14">
    <location>
        <begin position="256"/>
        <end position="273"/>
    </location>
</feature>
<reference evidence="15 16" key="1">
    <citation type="submission" date="2018-06" db="EMBL/GenBank/DDBJ databases">
        <title>Genomic Encyclopedia of Type Strains, Phase IV (KMG-IV): sequencing the most valuable type-strain genomes for metagenomic binning, comparative biology and taxonomic classification.</title>
        <authorList>
            <person name="Goeker M."/>
        </authorList>
    </citation>
    <scope>NUCLEOTIDE SEQUENCE [LARGE SCALE GENOMIC DNA]</scope>
    <source>
        <strain evidence="15 16">DSM 24875</strain>
    </source>
</reference>
<keyword evidence="14" id="KW-0573">Peptidoglycan synthesis</keyword>
<dbReference type="PANTHER" id="PTHR30622">
    <property type="entry name" value="UNDECAPRENYL-DIPHOSPHATASE"/>
    <property type="match status" value="1"/>
</dbReference>
<name>A0A366FRL8_9HYPH</name>